<keyword evidence="2" id="KW-1185">Reference proteome</keyword>
<evidence type="ECO:0000313" key="2">
    <source>
        <dbReference type="Proteomes" id="UP001152562"/>
    </source>
</evidence>
<comment type="caution">
    <text evidence="1">The sequence shown here is derived from an EMBL/GenBank/DDBJ whole genome shotgun (WGS) entry which is preliminary data.</text>
</comment>
<protein>
    <submittedName>
        <fullName evidence="1">Uncharacterized protein</fullName>
    </submittedName>
</protein>
<proteinExistence type="predicted"/>
<gene>
    <name evidence="1" type="ORF">PIBRA_LOCUS5024</name>
</gene>
<evidence type="ECO:0000313" key="1">
    <source>
        <dbReference type="EMBL" id="CAH4028067.1"/>
    </source>
</evidence>
<dbReference type="AlphaFoldDB" id="A0A9P0TF93"/>
<dbReference type="Proteomes" id="UP001152562">
    <property type="component" value="Unassembled WGS sequence"/>
</dbReference>
<accession>A0A9P0TF93</accession>
<dbReference type="EMBL" id="CALOZG010000005">
    <property type="protein sequence ID" value="CAH4028067.1"/>
    <property type="molecule type" value="Genomic_DNA"/>
</dbReference>
<organism evidence="1 2">
    <name type="scientific">Pieris brassicae</name>
    <name type="common">White butterfly</name>
    <name type="synonym">Large white butterfly</name>
    <dbReference type="NCBI Taxonomy" id="7116"/>
    <lineage>
        <taxon>Eukaryota</taxon>
        <taxon>Metazoa</taxon>
        <taxon>Ecdysozoa</taxon>
        <taxon>Arthropoda</taxon>
        <taxon>Hexapoda</taxon>
        <taxon>Insecta</taxon>
        <taxon>Pterygota</taxon>
        <taxon>Neoptera</taxon>
        <taxon>Endopterygota</taxon>
        <taxon>Lepidoptera</taxon>
        <taxon>Glossata</taxon>
        <taxon>Ditrysia</taxon>
        <taxon>Papilionoidea</taxon>
        <taxon>Pieridae</taxon>
        <taxon>Pierinae</taxon>
        <taxon>Pieris</taxon>
    </lineage>
</organism>
<sequence length="109" mass="12516">MHPTGAASLPAAPEAEVQAMHSMDWLFKKERIYLLAQFWQQVTSYDSQIKRQSEKTLQKFLLNLNDCLPNSCKLLLVIIVWVRWQAGLVDNSIISATQKQSENRLMPTL</sequence>
<name>A0A9P0TF93_PIEBR</name>
<reference evidence="1" key="1">
    <citation type="submission" date="2022-05" db="EMBL/GenBank/DDBJ databases">
        <authorList>
            <person name="Okamura Y."/>
        </authorList>
    </citation>
    <scope>NUCLEOTIDE SEQUENCE</scope>
</reference>